<evidence type="ECO:0000256" key="3">
    <source>
        <dbReference type="ARBA" id="ARBA00022617"/>
    </source>
</evidence>
<evidence type="ECO:0000259" key="10">
    <source>
        <dbReference type="PROSITE" id="PS51918"/>
    </source>
</evidence>
<dbReference type="Pfam" id="PF04055">
    <property type="entry name" value="Radical_SAM"/>
    <property type="match status" value="1"/>
</dbReference>
<evidence type="ECO:0000256" key="5">
    <source>
        <dbReference type="ARBA" id="ARBA00022723"/>
    </source>
</evidence>
<accession>A0A161RVH2</accession>
<reference evidence="12" key="1">
    <citation type="submission" date="2016-01" db="EMBL/GenBank/DDBJ databases">
        <title>Draft genome of Chromobacterium sp. F49.</title>
        <authorList>
            <person name="Hong K.W."/>
        </authorList>
    </citation>
    <scope>NUCLEOTIDE SEQUENCE [LARGE SCALE GENOMIC DNA]</scope>
    <source>
        <strain evidence="12">P7IIIA</strain>
    </source>
</reference>
<comment type="function">
    <text evidence="9">Probably acts as a heme chaperone, transferring heme to an unknown acceptor. Binds one molecule of heme per monomer, possibly covalently. Binds 1 [4Fe-4S] cluster. The cluster is coordinated with 3 cysteines and an exchangeable S-adenosyl-L-methionine.</text>
</comment>
<dbReference type="SUPFAM" id="SSF102114">
    <property type="entry name" value="Radical SAM enzymes"/>
    <property type="match status" value="1"/>
</dbReference>
<dbReference type="Pfam" id="PF06969">
    <property type="entry name" value="HemN_C"/>
    <property type="match status" value="1"/>
</dbReference>
<evidence type="ECO:0000256" key="9">
    <source>
        <dbReference type="RuleBase" id="RU364116"/>
    </source>
</evidence>
<dbReference type="SFLD" id="SFLDS00029">
    <property type="entry name" value="Radical_SAM"/>
    <property type="match status" value="1"/>
</dbReference>
<dbReference type="OrthoDB" id="9808022at2"/>
<dbReference type="RefSeq" id="WP_066237672.1">
    <property type="nucleotide sequence ID" value="NZ_LRFC01000002.1"/>
</dbReference>
<keyword evidence="6 9" id="KW-0408">Iron</keyword>
<dbReference type="EMBL" id="LRFC01000002">
    <property type="protein sequence ID" value="KZE68435.1"/>
    <property type="molecule type" value="Genomic_DNA"/>
</dbReference>
<proteinExistence type="inferred from homology"/>
<dbReference type="InterPro" id="IPR013785">
    <property type="entry name" value="Aldolase_TIM"/>
</dbReference>
<evidence type="ECO:0000313" key="12">
    <source>
        <dbReference type="Proteomes" id="UP000076567"/>
    </source>
</evidence>
<protein>
    <recommendedName>
        <fullName evidence="2 9">Heme chaperone HemW</fullName>
    </recommendedName>
</protein>
<dbReference type="AlphaFoldDB" id="A0A161RVH2"/>
<evidence type="ECO:0000256" key="7">
    <source>
        <dbReference type="ARBA" id="ARBA00023014"/>
    </source>
</evidence>
<organism evidence="11 12">
    <name type="scientific">Fictibacillus phosphorivorans</name>
    <dbReference type="NCBI Taxonomy" id="1221500"/>
    <lineage>
        <taxon>Bacteria</taxon>
        <taxon>Bacillati</taxon>
        <taxon>Bacillota</taxon>
        <taxon>Bacilli</taxon>
        <taxon>Bacillales</taxon>
        <taxon>Fictibacillaceae</taxon>
        <taxon>Fictibacillus</taxon>
    </lineage>
</organism>
<dbReference type="InterPro" id="IPR034505">
    <property type="entry name" value="Coproporphyrinogen-III_oxidase"/>
</dbReference>
<dbReference type="GO" id="GO:0051539">
    <property type="term" value="F:4 iron, 4 sulfur cluster binding"/>
    <property type="evidence" value="ECO:0007669"/>
    <property type="project" value="UniProtKB-UniRule"/>
</dbReference>
<keyword evidence="5 9" id="KW-0479">Metal-binding</keyword>
<dbReference type="Gene3D" id="3.20.20.70">
    <property type="entry name" value="Aldolase class I"/>
    <property type="match status" value="1"/>
</dbReference>
<gene>
    <name evidence="11" type="ORF">AWM68_16290</name>
</gene>
<feature type="domain" description="Radical SAM core" evidence="10">
    <location>
        <begin position="1"/>
        <end position="233"/>
    </location>
</feature>
<dbReference type="InterPro" id="IPR007197">
    <property type="entry name" value="rSAM"/>
</dbReference>
<keyword evidence="8 9" id="KW-0143">Chaperone</keyword>
<keyword evidence="7 9" id="KW-0411">Iron-sulfur</keyword>
<keyword evidence="9" id="KW-0004">4Fe-4S</keyword>
<dbReference type="InterPro" id="IPR006638">
    <property type="entry name" value="Elp3/MiaA/NifB-like_rSAM"/>
</dbReference>
<evidence type="ECO:0000313" key="11">
    <source>
        <dbReference type="EMBL" id="KZE68435.1"/>
    </source>
</evidence>
<keyword evidence="12" id="KW-1185">Reference proteome</keyword>
<dbReference type="PANTHER" id="PTHR13932">
    <property type="entry name" value="COPROPORPHYRINIGEN III OXIDASE"/>
    <property type="match status" value="1"/>
</dbReference>
<dbReference type="GO" id="GO:0005737">
    <property type="term" value="C:cytoplasm"/>
    <property type="evidence" value="ECO:0007669"/>
    <property type="project" value="UniProtKB-SubCell"/>
</dbReference>
<evidence type="ECO:0000256" key="4">
    <source>
        <dbReference type="ARBA" id="ARBA00022691"/>
    </source>
</evidence>
<evidence type="ECO:0000256" key="1">
    <source>
        <dbReference type="ARBA" id="ARBA00006100"/>
    </source>
</evidence>
<dbReference type="InterPro" id="IPR058240">
    <property type="entry name" value="rSAM_sf"/>
</dbReference>
<dbReference type="SFLD" id="SFLDG01082">
    <property type="entry name" value="B12-binding_domain_containing"/>
    <property type="match status" value="1"/>
</dbReference>
<name>A0A161RVH2_9BACL</name>
<dbReference type="NCBIfam" id="TIGR00539">
    <property type="entry name" value="hemN_rel"/>
    <property type="match status" value="1"/>
</dbReference>
<dbReference type="SFLD" id="SFLDF00562">
    <property type="entry name" value="HemN-like__clustered_with_heat"/>
    <property type="match status" value="1"/>
</dbReference>
<comment type="subcellular location">
    <subcellularLocation>
        <location evidence="9">Cytoplasm</location>
    </subcellularLocation>
</comment>
<dbReference type="Proteomes" id="UP000076567">
    <property type="component" value="Unassembled WGS sequence"/>
</dbReference>
<evidence type="ECO:0000256" key="2">
    <source>
        <dbReference type="ARBA" id="ARBA00017228"/>
    </source>
</evidence>
<keyword evidence="4 9" id="KW-0949">S-adenosyl-L-methionine</keyword>
<evidence type="ECO:0000256" key="6">
    <source>
        <dbReference type="ARBA" id="ARBA00023004"/>
    </source>
</evidence>
<dbReference type="InterPro" id="IPR004559">
    <property type="entry name" value="HemW-like"/>
</dbReference>
<dbReference type="GO" id="GO:0006779">
    <property type="term" value="P:porphyrin-containing compound biosynthetic process"/>
    <property type="evidence" value="ECO:0007669"/>
    <property type="project" value="InterPro"/>
</dbReference>
<comment type="caution">
    <text evidence="11">The sequence shown here is derived from an EMBL/GenBank/DDBJ whole genome shotgun (WGS) entry which is preliminary data.</text>
</comment>
<dbReference type="SFLD" id="SFLDG01065">
    <property type="entry name" value="anaerobic_coproporphyrinogen-I"/>
    <property type="match status" value="1"/>
</dbReference>
<dbReference type="GO" id="GO:0004109">
    <property type="term" value="F:coproporphyrinogen oxidase activity"/>
    <property type="evidence" value="ECO:0007669"/>
    <property type="project" value="InterPro"/>
</dbReference>
<dbReference type="SMART" id="SM00729">
    <property type="entry name" value="Elp3"/>
    <property type="match status" value="1"/>
</dbReference>
<dbReference type="GO" id="GO:0046872">
    <property type="term" value="F:metal ion binding"/>
    <property type="evidence" value="ECO:0007669"/>
    <property type="project" value="UniProtKB-UniRule"/>
</dbReference>
<dbReference type="PANTHER" id="PTHR13932:SF5">
    <property type="entry name" value="RADICAL S-ADENOSYL METHIONINE DOMAIN-CONTAINING PROTEIN 1, MITOCHONDRIAL"/>
    <property type="match status" value="1"/>
</dbReference>
<keyword evidence="3 9" id="KW-0349">Heme</keyword>
<keyword evidence="9" id="KW-0963">Cytoplasm</keyword>
<comment type="similarity">
    <text evidence="1">Belongs to the anaerobic coproporphyrinogen-III oxidase family. HemW subfamily.</text>
</comment>
<dbReference type="SFLD" id="SFLDF00288">
    <property type="entry name" value="HemN-like__clustered_with_nucl"/>
    <property type="match status" value="1"/>
</dbReference>
<sequence>MLKAAYLHIPFCVQICHYCDFNKIFIHQQPVDEYLMSMKKEMVNTTSRFKDYEMETIFVGGGTPTSLSEKQLETFLNDVNVVLGNKNVKEFTVEANPEQTTKEKIAVLKDNGVNRLSIGVQAFQSSLLKKLGRTHNREDVYSTVADSKAAGIHNMSIDLMFGLPGQTMDMFKESVDEALALDVPHISSYSLQIEKKTVFYNLAQKGKLVLPEQELEAAMYEYLIETLEKRGYKQYEISNFAIPGFESKHNLQYWNNNEYFGIGAGAHSYVEGTRRRNAGPLKQYMKLIEEHGFPYIEEHIVPLSEKMEEEMFMGLRKQEGVSDETFLNRYGVSMFDVYREPIRRLIQKGWLEKRKDTLSLTKDGIPLGNEVFQEFIGVVLD</sequence>
<dbReference type="PROSITE" id="PS51918">
    <property type="entry name" value="RADICAL_SAM"/>
    <property type="match status" value="1"/>
</dbReference>
<evidence type="ECO:0000256" key="8">
    <source>
        <dbReference type="ARBA" id="ARBA00023186"/>
    </source>
</evidence>
<dbReference type="InterPro" id="IPR010723">
    <property type="entry name" value="HemN_C"/>
</dbReference>